<sequence>MPGGYPSPERTPARSRASQSNNSNWSFAPPPSTPVRQPVKSGSTPSANTRSKTRAGRDSAETALQHRRDVSPSLPASRPPRKKNPDLLEQFERAQLLTPPPSHGRSKAEPGRPLAAEERPDAPNIFQLGASSSLLRERNEELEAGNVFQQSKHSVLLTPPPSYGKSKVQQTRPPLTPPPSHTKSKAPQAQPPAVKEAPEEPKVGNIFQLGARTKRKSASQAQISTAEVEQDELCTPTKPKAGTKTLRPSLAPPTPQTAPIRSSCSETTPAETTPADTKKGRKPTEPSISSASTGSTPHPSVDNALSLAQIINSRSTPSRRVGLFSTNRAPDWALDAKKGDQLPQFFEELPEEIPPFVSWECIGLFKNGQSLRYFQAEDLQKMWARELGEVCPVSSLGYILAYDMGYGKTVTAISLILSNLPPKNVKGARATLVVVPTQGVMDHWVDEIKKFAPQLDVCEYRSIKDNLRPDADVVLVTYNQLFIQHRAFLAGKEDCLSEDELEIQAPLYLAHWYRVALDEAHKGRNPDSKTAASLWALRKVHALCMTGTPVQNSPLDLYPLFKFLGVTYGGIDDLATFKLKIYSKRQKGRITDPNAQRLLDTIMQYVCIIRKKMDPVSGRPLVRLPPRKDYQIMVKLNPNERKVYDQLKHWNLPILAQLIRRRQGEYFLPRRALLNEEEPEGDDEEVLEAMEVAQWPEKLRNMFRSSYLSSKLREMLKILNTRKRGEKTIIFTHFVSWLPAITNALAKANIAWAEYTGDLSKEVRAAALKRIATDDKCTVIIVSIMAGGVGLNITSCNTVILLEPWWNPMAEASPHSVVYEHAYTYERTIFQEQAIARSYRIGQERPVDIYRIVTEDSIEESIVEASTQNQKREMTGNLYEPVPIMTPLDAATQKAWVDGP</sequence>
<comment type="caution">
    <text evidence="7">The sequence shown here is derived from an EMBL/GenBank/DDBJ whole genome shotgun (WGS) entry which is preliminary data.</text>
</comment>
<evidence type="ECO:0000256" key="4">
    <source>
        <dbReference type="SAM" id="MobiDB-lite"/>
    </source>
</evidence>
<name>A0A9W8K6C1_9AGAR</name>
<dbReference type="GO" id="GO:0006281">
    <property type="term" value="P:DNA repair"/>
    <property type="evidence" value="ECO:0007669"/>
    <property type="project" value="TreeGrafter"/>
</dbReference>
<dbReference type="EMBL" id="JANKHO010000197">
    <property type="protein sequence ID" value="KAJ3513463.1"/>
    <property type="molecule type" value="Genomic_DNA"/>
</dbReference>
<dbReference type="Pfam" id="PF00176">
    <property type="entry name" value="SNF2-rel_dom"/>
    <property type="match status" value="1"/>
</dbReference>
<feature type="compositionally biased region" description="Low complexity" evidence="4">
    <location>
        <begin position="14"/>
        <end position="26"/>
    </location>
</feature>
<dbReference type="CDD" id="cd18793">
    <property type="entry name" value="SF2_C_SNF"/>
    <property type="match status" value="1"/>
</dbReference>
<dbReference type="SMART" id="SM00487">
    <property type="entry name" value="DEXDc"/>
    <property type="match status" value="1"/>
</dbReference>
<dbReference type="Pfam" id="PF00271">
    <property type="entry name" value="Helicase_C"/>
    <property type="match status" value="1"/>
</dbReference>
<dbReference type="InterPro" id="IPR049730">
    <property type="entry name" value="SNF2/RAD54-like_C"/>
</dbReference>
<dbReference type="InterPro" id="IPR000330">
    <property type="entry name" value="SNF2_N"/>
</dbReference>
<dbReference type="AlphaFoldDB" id="A0A9W8K6C1"/>
<dbReference type="GO" id="GO:0005634">
    <property type="term" value="C:nucleus"/>
    <property type="evidence" value="ECO:0007669"/>
    <property type="project" value="TreeGrafter"/>
</dbReference>
<feature type="compositionally biased region" description="Polar residues" evidence="4">
    <location>
        <begin position="286"/>
        <end position="298"/>
    </location>
</feature>
<dbReference type="InterPro" id="IPR014001">
    <property type="entry name" value="Helicase_ATP-bd"/>
</dbReference>
<evidence type="ECO:0000256" key="2">
    <source>
        <dbReference type="ARBA" id="ARBA00022801"/>
    </source>
</evidence>
<dbReference type="InterPro" id="IPR050628">
    <property type="entry name" value="SNF2_RAD54_helicase_TF"/>
</dbReference>
<dbReference type="GO" id="GO:0016787">
    <property type="term" value="F:hydrolase activity"/>
    <property type="evidence" value="ECO:0007669"/>
    <property type="project" value="UniProtKB-KW"/>
</dbReference>
<keyword evidence="1" id="KW-0547">Nucleotide-binding</keyword>
<evidence type="ECO:0000256" key="3">
    <source>
        <dbReference type="ARBA" id="ARBA00022840"/>
    </source>
</evidence>
<dbReference type="PROSITE" id="PS51194">
    <property type="entry name" value="HELICASE_CTER"/>
    <property type="match status" value="1"/>
</dbReference>
<feature type="compositionally biased region" description="Low complexity" evidence="4">
    <location>
        <begin position="185"/>
        <end position="195"/>
    </location>
</feature>
<dbReference type="CDD" id="cd18008">
    <property type="entry name" value="DEXDc_SHPRH-like"/>
    <property type="match status" value="1"/>
</dbReference>
<feature type="compositionally biased region" description="Polar residues" evidence="4">
    <location>
        <begin position="40"/>
        <end position="50"/>
    </location>
</feature>
<dbReference type="OrthoDB" id="448448at2759"/>
<evidence type="ECO:0000259" key="6">
    <source>
        <dbReference type="PROSITE" id="PS51194"/>
    </source>
</evidence>
<evidence type="ECO:0000313" key="8">
    <source>
        <dbReference type="Proteomes" id="UP001148786"/>
    </source>
</evidence>
<dbReference type="SUPFAM" id="SSF52540">
    <property type="entry name" value="P-loop containing nucleoside triphosphate hydrolases"/>
    <property type="match status" value="2"/>
</dbReference>
<dbReference type="Proteomes" id="UP001148786">
    <property type="component" value="Unassembled WGS sequence"/>
</dbReference>
<organism evidence="7 8">
    <name type="scientific">Agrocybe chaxingu</name>
    <dbReference type="NCBI Taxonomy" id="84603"/>
    <lineage>
        <taxon>Eukaryota</taxon>
        <taxon>Fungi</taxon>
        <taxon>Dikarya</taxon>
        <taxon>Basidiomycota</taxon>
        <taxon>Agaricomycotina</taxon>
        <taxon>Agaricomycetes</taxon>
        <taxon>Agaricomycetidae</taxon>
        <taxon>Agaricales</taxon>
        <taxon>Agaricineae</taxon>
        <taxon>Strophariaceae</taxon>
        <taxon>Agrocybe</taxon>
    </lineage>
</organism>
<dbReference type="InterPro" id="IPR027417">
    <property type="entry name" value="P-loop_NTPase"/>
</dbReference>
<dbReference type="Gene3D" id="3.40.50.300">
    <property type="entry name" value="P-loop containing nucleotide triphosphate hydrolases"/>
    <property type="match status" value="1"/>
</dbReference>
<feature type="domain" description="Helicase ATP-binding" evidence="5">
    <location>
        <begin position="389"/>
        <end position="567"/>
    </location>
</feature>
<evidence type="ECO:0000256" key="1">
    <source>
        <dbReference type="ARBA" id="ARBA00022741"/>
    </source>
</evidence>
<accession>A0A9W8K6C1</accession>
<feature type="compositionally biased region" description="Low complexity" evidence="4">
    <location>
        <begin position="266"/>
        <end position="275"/>
    </location>
</feature>
<dbReference type="InterPro" id="IPR038718">
    <property type="entry name" value="SNF2-like_sf"/>
</dbReference>
<feature type="compositionally biased region" description="Basic and acidic residues" evidence="4">
    <location>
        <begin position="106"/>
        <end position="121"/>
    </location>
</feature>
<dbReference type="InterPro" id="IPR001650">
    <property type="entry name" value="Helicase_C-like"/>
</dbReference>
<protein>
    <submittedName>
        <fullName evidence="7">Uncharacterized protein</fullName>
    </submittedName>
</protein>
<dbReference type="GO" id="GO:0005524">
    <property type="term" value="F:ATP binding"/>
    <property type="evidence" value="ECO:0007669"/>
    <property type="project" value="UniProtKB-KW"/>
</dbReference>
<keyword evidence="2" id="KW-0378">Hydrolase</keyword>
<dbReference type="PROSITE" id="PS51192">
    <property type="entry name" value="HELICASE_ATP_BIND_1"/>
    <property type="match status" value="1"/>
</dbReference>
<evidence type="ECO:0000313" key="7">
    <source>
        <dbReference type="EMBL" id="KAJ3513463.1"/>
    </source>
</evidence>
<gene>
    <name evidence="7" type="ORF">NLJ89_g2935</name>
</gene>
<evidence type="ECO:0000259" key="5">
    <source>
        <dbReference type="PROSITE" id="PS51192"/>
    </source>
</evidence>
<reference evidence="7" key="1">
    <citation type="submission" date="2022-07" db="EMBL/GenBank/DDBJ databases">
        <title>Genome Sequence of Agrocybe chaxingu.</title>
        <authorList>
            <person name="Buettner E."/>
        </authorList>
    </citation>
    <scope>NUCLEOTIDE SEQUENCE</scope>
    <source>
        <strain evidence="7">MP-N11</strain>
    </source>
</reference>
<feature type="region of interest" description="Disordered" evidence="4">
    <location>
        <begin position="1"/>
        <end position="132"/>
    </location>
</feature>
<proteinExistence type="predicted"/>
<feature type="region of interest" description="Disordered" evidence="4">
    <location>
        <begin position="145"/>
        <end position="301"/>
    </location>
</feature>
<feature type="compositionally biased region" description="Basic and acidic residues" evidence="4">
    <location>
        <begin position="55"/>
        <end position="70"/>
    </location>
</feature>
<dbReference type="SMART" id="SM00490">
    <property type="entry name" value="HELICc"/>
    <property type="match status" value="1"/>
</dbReference>
<feature type="domain" description="Helicase C-terminal" evidence="6">
    <location>
        <begin position="711"/>
        <end position="882"/>
    </location>
</feature>
<keyword evidence="8" id="KW-1185">Reference proteome</keyword>
<keyword evidence="3" id="KW-0067">ATP-binding</keyword>
<dbReference type="GO" id="GO:0008094">
    <property type="term" value="F:ATP-dependent activity, acting on DNA"/>
    <property type="evidence" value="ECO:0007669"/>
    <property type="project" value="TreeGrafter"/>
</dbReference>
<feature type="compositionally biased region" description="Basic and acidic residues" evidence="4">
    <location>
        <begin position="83"/>
        <end position="92"/>
    </location>
</feature>
<dbReference type="PANTHER" id="PTHR45626">
    <property type="entry name" value="TRANSCRIPTION TERMINATION FACTOR 2-RELATED"/>
    <property type="match status" value="1"/>
</dbReference>
<dbReference type="Gene3D" id="3.40.50.10810">
    <property type="entry name" value="Tandem AAA-ATPase domain"/>
    <property type="match status" value="1"/>
</dbReference>
<feature type="compositionally biased region" description="Polar residues" evidence="4">
    <location>
        <begin position="218"/>
        <end position="227"/>
    </location>
</feature>